<keyword evidence="2" id="KW-1185">Reference proteome</keyword>
<dbReference type="AlphaFoldDB" id="A0A8J2JQD3"/>
<accession>A0A8J2JQD3</accession>
<dbReference type="EMBL" id="CAJVCH010060064">
    <property type="protein sequence ID" value="CAG7719264.1"/>
    <property type="molecule type" value="Genomic_DNA"/>
</dbReference>
<comment type="caution">
    <text evidence="1">The sequence shown here is derived from an EMBL/GenBank/DDBJ whole genome shotgun (WGS) entry which is preliminary data.</text>
</comment>
<evidence type="ECO:0000313" key="2">
    <source>
        <dbReference type="Proteomes" id="UP000708208"/>
    </source>
</evidence>
<sequence length="75" mass="8903">MAGWIFREEIIFFTNEFFDLMRSLEKSLQTEVTTVAIPRSVLLCRTLLEAVFHYLQHLLRILAEIIKTFNSIQQK</sequence>
<proteinExistence type="predicted"/>
<organism evidence="1 2">
    <name type="scientific">Allacma fusca</name>
    <dbReference type="NCBI Taxonomy" id="39272"/>
    <lineage>
        <taxon>Eukaryota</taxon>
        <taxon>Metazoa</taxon>
        <taxon>Ecdysozoa</taxon>
        <taxon>Arthropoda</taxon>
        <taxon>Hexapoda</taxon>
        <taxon>Collembola</taxon>
        <taxon>Symphypleona</taxon>
        <taxon>Sminthuridae</taxon>
        <taxon>Allacma</taxon>
    </lineage>
</organism>
<gene>
    <name evidence="1" type="ORF">AFUS01_LOCUS8598</name>
</gene>
<evidence type="ECO:0000313" key="1">
    <source>
        <dbReference type="EMBL" id="CAG7719264.1"/>
    </source>
</evidence>
<protein>
    <submittedName>
        <fullName evidence="1">Uncharacterized protein</fullName>
    </submittedName>
</protein>
<name>A0A8J2JQD3_9HEXA</name>
<reference evidence="1" key="1">
    <citation type="submission" date="2021-06" db="EMBL/GenBank/DDBJ databases">
        <authorList>
            <person name="Hodson N. C."/>
            <person name="Mongue J. A."/>
            <person name="Jaron S. K."/>
        </authorList>
    </citation>
    <scope>NUCLEOTIDE SEQUENCE</scope>
</reference>
<dbReference type="Proteomes" id="UP000708208">
    <property type="component" value="Unassembled WGS sequence"/>
</dbReference>